<keyword evidence="5 10" id="KW-0819">tRNA processing</keyword>
<reference evidence="14 15" key="1">
    <citation type="submission" date="2019-11" db="EMBL/GenBank/DDBJ databases">
        <title>Pedobacter sp. HMF7647 Genome sequencing and assembly.</title>
        <authorList>
            <person name="Kang H."/>
            <person name="Kim H."/>
            <person name="Joh K."/>
        </authorList>
    </citation>
    <scope>NUCLEOTIDE SEQUENCE [LARGE SCALE GENOMIC DNA]</scope>
    <source>
        <strain evidence="14 15">HMF7647</strain>
    </source>
</reference>
<sequence length="303" mass="34861">MQPEQHTLITVVGPTAVGKTELAIRLAGHFNTEIVSADSRQFYREMEIGTAKPNDTELSQARHHFINSHSIEETVTAGDYETQALSVIDKIFHQNPLAILAGGSGLFINALLNGIDDLPKVPEDIRQQLNSLHLTEGIEPLQEELRTKDPDYYRQVDLQNPQRIIRALEVIRATNKPFSSFQSGEKKQRNFITIKVGLNMPREILYDRINKRVDLMVQNGLVEEARTLLPYKNHYALQTVGYSELFDYFDDKITLDKAIDQIKQNTRRYAKRQITWFRRDTEIAWFEPGDFEKIISYISGRLS</sequence>
<evidence type="ECO:0000256" key="2">
    <source>
        <dbReference type="ARBA" id="ARBA00003213"/>
    </source>
</evidence>
<evidence type="ECO:0000256" key="12">
    <source>
        <dbReference type="RuleBase" id="RU003784"/>
    </source>
</evidence>
<comment type="caution">
    <text evidence="14">The sequence shown here is derived from an EMBL/GenBank/DDBJ whole genome shotgun (WGS) entry which is preliminary data.</text>
</comment>
<comment type="function">
    <text evidence="2 10 12">Catalyzes the transfer of a dimethylallyl group onto the adenine at position 37 in tRNAs that read codons beginning with uridine, leading to the formation of N6-(dimethylallyl)adenosine (i(6)A).</text>
</comment>
<feature type="region of interest" description="Interaction with substrate tRNA" evidence="10">
    <location>
        <begin position="162"/>
        <end position="166"/>
    </location>
</feature>
<keyword evidence="6 10" id="KW-0547">Nucleotide-binding</keyword>
<evidence type="ECO:0000256" key="13">
    <source>
        <dbReference type="RuleBase" id="RU003785"/>
    </source>
</evidence>
<evidence type="ECO:0000256" key="5">
    <source>
        <dbReference type="ARBA" id="ARBA00022694"/>
    </source>
</evidence>
<dbReference type="EMBL" id="WVHT01000013">
    <property type="protein sequence ID" value="MXV53108.1"/>
    <property type="molecule type" value="Genomic_DNA"/>
</dbReference>
<evidence type="ECO:0000256" key="7">
    <source>
        <dbReference type="ARBA" id="ARBA00022840"/>
    </source>
</evidence>
<dbReference type="GO" id="GO:0006400">
    <property type="term" value="P:tRNA modification"/>
    <property type="evidence" value="ECO:0007669"/>
    <property type="project" value="TreeGrafter"/>
</dbReference>
<keyword evidence="7 10" id="KW-0067">ATP-binding</keyword>
<dbReference type="GO" id="GO:0052381">
    <property type="term" value="F:tRNA dimethylallyltransferase activity"/>
    <property type="evidence" value="ECO:0007669"/>
    <property type="project" value="UniProtKB-UniRule"/>
</dbReference>
<evidence type="ECO:0000313" key="14">
    <source>
        <dbReference type="EMBL" id="MXV53108.1"/>
    </source>
</evidence>
<comment type="similarity">
    <text evidence="3 10 13">Belongs to the IPP transferase family.</text>
</comment>
<feature type="region of interest" description="Interaction with substrate tRNA" evidence="10">
    <location>
        <begin position="38"/>
        <end position="41"/>
    </location>
</feature>
<dbReference type="GO" id="GO:0005524">
    <property type="term" value="F:ATP binding"/>
    <property type="evidence" value="ECO:0007669"/>
    <property type="project" value="UniProtKB-UniRule"/>
</dbReference>
<evidence type="ECO:0000256" key="4">
    <source>
        <dbReference type="ARBA" id="ARBA00022679"/>
    </source>
</evidence>
<dbReference type="EC" id="2.5.1.75" evidence="10"/>
<keyword evidence="15" id="KW-1185">Reference proteome</keyword>
<dbReference type="Gene3D" id="3.40.50.300">
    <property type="entry name" value="P-loop containing nucleotide triphosphate hydrolases"/>
    <property type="match status" value="1"/>
</dbReference>
<evidence type="ECO:0000256" key="8">
    <source>
        <dbReference type="ARBA" id="ARBA00022842"/>
    </source>
</evidence>
<feature type="binding site" evidence="10">
    <location>
        <begin position="13"/>
        <end position="20"/>
    </location>
    <ligand>
        <name>ATP</name>
        <dbReference type="ChEBI" id="CHEBI:30616"/>
    </ligand>
</feature>
<dbReference type="SUPFAM" id="SSF52540">
    <property type="entry name" value="P-loop containing nucleoside triphosphate hydrolases"/>
    <property type="match status" value="2"/>
</dbReference>
<name>A0A7K1YG26_9SPHI</name>
<dbReference type="HAMAP" id="MF_00185">
    <property type="entry name" value="IPP_trans"/>
    <property type="match status" value="1"/>
</dbReference>
<dbReference type="PANTHER" id="PTHR11088">
    <property type="entry name" value="TRNA DIMETHYLALLYLTRANSFERASE"/>
    <property type="match status" value="1"/>
</dbReference>
<evidence type="ECO:0000256" key="3">
    <source>
        <dbReference type="ARBA" id="ARBA00005842"/>
    </source>
</evidence>
<dbReference type="InterPro" id="IPR027417">
    <property type="entry name" value="P-loop_NTPase"/>
</dbReference>
<accession>A0A7K1YG26</accession>
<dbReference type="AlphaFoldDB" id="A0A7K1YG26"/>
<comment type="caution">
    <text evidence="10">Lacks conserved residue(s) required for the propagation of feature annotation.</text>
</comment>
<dbReference type="InterPro" id="IPR018022">
    <property type="entry name" value="IPT"/>
</dbReference>
<evidence type="ECO:0000313" key="15">
    <source>
        <dbReference type="Proteomes" id="UP000466586"/>
    </source>
</evidence>
<proteinExistence type="inferred from homology"/>
<organism evidence="14 15">
    <name type="scientific">Hufsiella arboris</name>
    <dbReference type="NCBI Taxonomy" id="2695275"/>
    <lineage>
        <taxon>Bacteria</taxon>
        <taxon>Pseudomonadati</taxon>
        <taxon>Bacteroidota</taxon>
        <taxon>Sphingobacteriia</taxon>
        <taxon>Sphingobacteriales</taxon>
        <taxon>Sphingobacteriaceae</taxon>
        <taxon>Hufsiella</taxon>
    </lineage>
</organism>
<protein>
    <recommendedName>
        <fullName evidence="10">tRNA dimethylallyltransferase</fullName>
        <ecNumber evidence="10">2.5.1.75</ecNumber>
    </recommendedName>
    <alternativeName>
        <fullName evidence="10">Dimethylallyl diphosphate:tRNA dimethylallyltransferase</fullName>
        <shortName evidence="10">DMAPP:tRNA dimethylallyltransferase</shortName>
        <shortName evidence="10">DMATase</shortName>
    </alternativeName>
    <alternativeName>
        <fullName evidence="10">Isopentenyl-diphosphate:tRNA isopentenyltransferase</fullName>
        <shortName evidence="10">IPP transferase</shortName>
        <shortName evidence="10">IPPT</shortName>
        <shortName evidence="10">IPTase</shortName>
    </alternativeName>
</protein>
<feature type="site" description="Interaction with substrate tRNA" evidence="10">
    <location>
        <position position="126"/>
    </location>
</feature>
<evidence type="ECO:0000256" key="6">
    <source>
        <dbReference type="ARBA" id="ARBA00022741"/>
    </source>
</evidence>
<evidence type="ECO:0000256" key="10">
    <source>
        <dbReference type="HAMAP-Rule" id="MF_00185"/>
    </source>
</evidence>
<gene>
    <name evidence="10 14" type="primary">miaA</name>
    <name evidence="14" type="ORF">GS399_19250</name>
</gene>
<dbReference type="Pfam" id="PF01715">
    <property type="entry name" value="IPPT"/>
    <property type="match status" value="1"/>
</dbReference>
<keyword evidence="8 10" id="KW-0460">Magnesium</keyword>
<dbReference type="Proteomes" id="UP000466586">
    <property type="component" value="Unassembled WGS sequence"/>
</dbReference>
<keyword evidence="4 10" id="KW-0808">Transferase</keyword>
<evidence type="ECO:0000256" key="9">
    <source>
        <dbReference type="ARBA" id="ARBA00049563"/>
    </source>
</evidence>
<dbReference type="NCBIfam" id="TIGR00174">
    <property type="entry name" value="miaA"/>
    <property type="match status" value="1"/>
</dbReference>
<feature type="binding site" evidence="10">
    <location>
        <begin position="15"/>
        <end position="20"/>
    </location>
    <ligand>
        <name>substrate</name>
    </ligand>
</feature>
<dbReference type="PANTHER" id="PTHR11088:SF60">
    <property type="entry name" value="TRNA DIMETHYLALLYLTRANSFERASE"/>
    <property type="match status" value="1"/>
</dbReference>
<comment type="cofactor">
    <cofactor evidence="1 10">
        <name>Mg(2+)</name>
        <dbReference type="ChEBI" id="CHEBI:18420"/>
    </cofactor>
</comment>
<dbReference type="RefSeq" id="WP_160846286.1">
    <property type="nucleotide sequence ID" value="NZ_WVHT01000013.1"/>
</dbReference>
<feature type="site" description="Interaction with substrate tRNA" evidence="10">
    <location>
        <position position="104"/>
    </location>
</feature>
<comment type="catalytic activity">
    <reaction evidence="9 10 11">
        <text>adenosine(37) in tRNA + dimethylallyl diphosphate = N(6)-dimethylallyladenosine(37) in tRNA + diphosphate</text>
        <dbReference type="Rhea" id="RHEA:26482"/>
        <dbReference type="Rhea" id="RHEA-COMP:10162"/>
        <dbReference type="Rhea" id="RHEA-COMP:10375"/>
        <dbReference type="ChEBI" id="CHEBI:33019"/>
        <dbReference type="ChEBI" id="CHEBI:57623"/>
        <dbReference type="ChEBI" id="CHEBI:74411"/>
        <dbReference type="ChEBI" id="CHEBI:74415"/>
        <dbReference type="EC" id="2.5.1.75"/>
    </reaction>
</comment>
<evidence type="ECO:0000256" key="1">
    <source>
        <dbReference type="ARBA" id="ARBA00001946"/>
    </source>
</evidence>
<comment type="subunit">
    <text evidence="10">Monomer.</text>
</comment>
<dbReference type="Gene3D" id="1.10.20.140">
    <property type="match status" value="1"/>
</dbReference>
<evidence type="ECO:0000256" key="11">
    <source>
        <dbReference type="RuleBase" id="RU003783"/>
    </source>
</evidence>
<dbReference type="InterPro" id="IPR039657">
    <property type="entry name" value="Dimethylallyltransferase"/>
</dbReference>